<comment type="subcellular location">
    <subcellularLocation>
        <location evidence="1">Cell envelope</location>
    </subcellularLocation>
</comment>
<dbReference type="Proteomes" id="UP000001847">
    <property type="component" value="Chromosome I"/>
</dbReference>
<protein>
    <submittedName>
        <fullName evidence="4">Uncharacterized protein</fullName>
    </submittedName>
</protein>
<proteinExistence type="predicted"/>
<evidence type="ECO:0000256" key="3">
    <source>
        <dbReference type="SAM" id="Phobius"/>
    </source>
</evidence>
<dbReference type="Gene3D" id="2.40.50.100">
    <property type="match status" value="1"/>
</dbReference>
<dbReference type="InterPro" id="IPR011053">
    <property type="entry name" value="Single_hybrid_motif"/>
</dbReference>
<evidence type="ECO:0000256" key="1">
    <source>
        <dbReference type="ARBA" id="ARBA00004196"/>
    </source>
</evidence>
<keyword evidence="2" id="KW-0175">Coiled coil</keyword>
<keyword evidence="3" id="KW-1133">Transmembrane helix</keyword>
<evidence type="ECO:0000313" key="4">
    <source>
        <dbReference type="EMBL" id="ABZ98651.1"/>
    </source>
</evidence>
<dbReference type="STRING" id="456481.LEPBI_I2570"/>
<reference evidence="4 5" key="1">
    <citation type="journal article" date="2008" name="PLoS ONE">
        <title>Genome sequence of the saprophyte Leptospira biflexa provides insights into the evolution of Leptospira and the pathogenesis of leptospirosis.</title>
        <authorList>
            <person name="Picardeau M."/>
            <person name="Bulach D.M."/>
            <person name="Bouchier C."/>
            <person name="Zuerner R.L."/>
            <person name="Zidane N."/>
            <person name="Wilson P.J."/>
            <person name="Creno S."/>
            <person name="Kuczek E.S."/>
            <person name="Bommezzadri S."/>
            <person name="Davis J.C."/>
            <person name="McGrath A."/>
            <person name="Johnson M.J."/>
            <person name="Boursaux-Eude C."/>
            <person name="Seemann T."/>
            <person name="Rouy Z."/>
            <person name="Coppel R.L."/>
            <person name="Rood J.I."/>
            <person name="Lajus A."/>
            <person name="Davies J.K."/>
            <person name="Medigue C."/>
            <person name="Adler B."/>
        </authorList>
    </citation>
    <scope>NUCLEOTIDE SEQUENCE [LARGE SCALE GENOMIC DNA]</scope>
    <source>
        <strain evidence="5">Patoc 1 / ATCC 23582 / Paris</strain>
    </source>
</reference>
<dbReference type="EMBL" id="CP000786">
    <property type="protein sequence ID" value="ABZ98651.1"/>
    <property type="molecule type" value="Genomic_DNA"/>
</dbReference>
<dbReference type="Gene3D" id="2.40.30.170">
    <property type="match status" value="1"/>
</dbReference>
<gene>
    <name evidence="4" type="ordered locus">LEPBI_I2570</name>
</gene>
<feature type="transmembrane region" description="Helical" evidence="3">
    <location>
        <begin position="7"/>
        <end position="26"/>
    </location>
</feature>
<organism evidence="4 5">
    <name type="scientific">Leptospira biflexa serovar Patoc (strain Patoc 1 / ATCC 23582 / Paris)</name>
    <dbReference type="NCBI Taxonomy" id="456481"/>
    <lineage>
        <taxon>Bacteria</taxon>
        <taxon>Pseudomonadati</taxon>
        <taxon>Spirochaetota</taxon>
        <taxon>Spirochaetia</taxon>
        <taxon>Leptospirales</taxon>
        <taxon>Leptospiraceae</taxon>
        <taxon>Leptospira</taxon>
    </lineage>
</organism>
<dbReference type="AlphaFoldDB" id="B0SM21"/>
<dbReference type="GO" id="GO:0030313">
    <property type="term" value="C:cell envelope"/>
    <property type="evidence" value="ECO:0007669"/>
    <property type="project" value="UniProtKB-SubCell"/>
</dbReference>
<dbReference type="SUPFAM" id="SSF51230">
    <property type="entry name" value="Single hybrid motif"/>
    <property type="match status" value="1"/>
</dbReference>
<evidence type="ECO:0000313" key="5">
    <source>
        <dbReference type="Proteomes" id="UP000001847"/>
    </source>
</evidence>
<keyword evidence="5" id="KW-1185">Reference proteome</keyword>
<dbReference type="HOGENOM" id="CLU_089610_0_0_12"/>
<accession>B0SM21</accession>
<dbReference type="PANTHER" id="PTHR32347:SF23">
    <property type="entry name" value="BLL5650 PROTEIN"/>
    <property type="match status" value="1"/>
</dbReference>
<keyword evidence="3" id="KW-0472">Membrane</keyword>
<dbReference type="PANTHER" id="PTHR32347">
    <property type="entry name" value="EFFLUX SYSTEM COMPONENT YKNX-RELATED"/>
    <property type="match status" value="1"/>
</dbReference>
<name>B0SM21_LEPBP</name>
<keyword evidence="3" id="KW-0812">Transmembrane</keyword>
<evidence type="ECO:0000256" key="2">
    <source>
        <dbReference type="ARBA" id="ARBA00023054"/>
    </source>
</evidence>
<dbReference type="InterPro" id="IPR050465">
    <property type="entry name" value="UPF0194_transport"/>
</dbReference>
<sequence length="257" mass="28447">MMNRKKIFAMIATFVIILSLVFLFFLRNSKSDRLSIQKGSLVEAVYALGTVKPVDSFVLKFGIAASIRDIFVEEGQSVKKGDPLLVNDSGITFRSPFAGTITKLNVAKNETAMPGIPILEIQNLKEVYVSVSLDQESALRVKPAQHAQLSFESIRGNVYKGEVERIYPSNGQFLVRIAPHELPQGILPDMTTDVAIEVSSKDNVILVPLVAVERGKVVRYRNGKREKMEIRIGAINSEFGELIQGDLLEGDEVLVKN</sequence>
<dbReference type="KEGG" id="lbi:LEPBI_I2570"/>